<dbReference type="PANTHER" id="PTHR39210:SF1">
    <property type="entry name" value="HEPARIN-SULFATE LYASE"/>
    <property type="match status" value="1"/>
</dbReference>
<feature type="domain" description="Heparin-sulfate lyase N-terminal" evidence="6">
    <location>
        <begin position="109"/>
        <end position="313"/>
    </location>
</feature>
<dbReference type="GO" id="GO:0042597">
    <property type="term" value="C:periplasmic space"/>
    <property type="evidence" value="ECO:0007669"/>
    <property type="project" value="UniProtKB-SubCell"/>
</dbReference>
<evidence type="ECO:0000259" key="5">
    <source>
        <dbReference type="Pfam" id="PF07940"/>
    </source>
</evidence>
<gene>
    <name evidence="7" type="ORF">GBK04_12975</name>
</gene>
<dbReference type="EMBL" id="WHLY01000002">
    <property type="protein sequence ID" value="MPR34243.1"/>
    <property type="molecule type" value="Genomic_DNA"/>
</dbReference>
<feature type="domain" description="Heparinase II/III-like C-terminal" evidence="5">
    <location>
        <begin position="421"/>
        <end position="628"/>
    </location>
</feature>
<keyword evidence="2" id="KW-0732">Signal</keyword>
<dbReference type="Gene3D" id="2.70.98.70">
    <property type="match status" value="1"/>
</dbReference>
<organism evidence="7 8">
    <name type="scientific">Salmonirosea aquatica</name>
    <dbReference type="NCBI Taxonomy" id="2654236"/>
    <lineage>
        <taxon>Bacteria</taxon>
        <taxon>Pseudomonadati</taxon>
        <taxon>Bacteroidota</taxon>
        <taxon>Cytophagia</taxon>
        <taxon>Cytophagales</taxon>
        <taxon>Spirosomataceae</taxon>
        <taxon>Salmonirosea</taxon>
    </lineage>
</organism>
<dbReference type="InterPro" id="IPR012480">
    <property type="entry name" value="Hepar_II_III_C"/>
</dbReference>
<reference evidence="7 8" key="1">
    <citation type="submission" date="2019-10" db="EMBL/GenBank/DDBJ databases">
        <title>Draft Genome Sequence of Cytophagaceae sp. SJW1-29.</title>
        <authorList>
            <person name="Choi A."/>
        </authorList>
    </citation>
    <scope>NUCLEOTIDE SEQUENCE [LARGE SCALE GENOMIC DNA]</scope>
    <source>
        <strain evidence="7 8">SJW1-29</strain>
    </source>
</reference>
<evidence type="ECO:0000256" key="3">
    <source>
        <dbReference type="ARBA" id="ARBA00022764"/>
    </source>
</evidence>
<protein>
    <submittedName>
        <fullName evidence="7">Heparinase</fullName>
    </submittedName>
</protein>
<dbReference type="InterPro" id="IPR031680">
    <property type="entry name" value="Hepar_II_III_N"/>
</dbReference>
<dbReference type="Gene3D" id="1.50.10.100">
    <property type="entry name" value="Chondroitin AC/alginate lyase"/>
    <property type="match status" value="1"/>
</dbReference>
<evidence type="ECO:0000256" key="2">
    <source>
        <dbReference type="ARBA" id="ARBA00022729"/>
    </source>
</evidence>
<accession>A0A7C9BH26</accession>
<evidence type="ECO:0000259" key="6">
    <source>
        <dbReference type="Pfam" id="PF16889"/>
    </source>
</evidence>
<evidence type="ECO:0000256" key="4">
    <source>
        <dbReference type="ARBA" id="ARBA00023239"/>
    </source>
</evidence>
<dbReference type="Pfam" id="PF07940">
    <property type="entry name" value="Hepar_II_III_C"/>
    <property type="match status" value="1"/>
</dbReference>
<keyword evidence="4" id="KW-0456">Lyase</keyword>
<dbReference type="PANTHER" id="PTHR39210">
    <property type="entry name" value="HEPARIN-SULFATE LYASE"/>
    <property type="match status" value="1"/>
</dbReference>
<evidence type="ECO:0000313" key="8">
    <source>
        <dbReference type="Proteomes" id="UP000479293"/>
    </source>
</evidence>
<sequence length="639" mass="74754">MALGNYLQLAQNMGLRYVSFRAWRAVQTRTGLLKKRFPTHPPRQTFISRDAWKNQESRFFSFSPPAALPLAESDALQNRVRALHQGTLTFFSAQVYEVTDWLTNPATGYRYDASKHWTEIPDFSAKAGDIKYVWEKSRFAFLYDLIRYDFHFQKDQSERVFEEIESWIAENPVNQGPNWRCSQEISLRTLNWTFALHYYKNSSALTETRFARIVQSLYRQMQHVEENIQFSRRAVRNNHALTETLTLYLVGLLYPFFPESVRWKTKGKCWFEQEVAYQIYEDGTFLQFSMNYHRVVVQLLTWGIQLAHLNGEQWTMVVYERARKSLQFLLTCQDATTGWLPNYGTNDGALFFPLTECHFRDYRPQLYALAQVLGQASPYPPGIWQEEADWLGLGRSEYSSEPGLVVTKAPVTEDVPDGTYAFDKGGYYVLRDGGTLTFLRCGHYTDRPFQADNLHLDIWENGENILRDAGSYLYNTDEQWTRYFAGTSSHNTVMLGTFDQMRRGPRFIWFDWIKESRAGWFQSNAYIFEGEFTGFYQSGQPVTHRRRVTKQAGKNRWLVEDWLHHAPAEVPMHQIWHPGATFLDNYSIKSFDQQRVELTADETEGWYSEKYGQKVGVPRLVFSTPGRYLKTEISLIANR</sequence>
<dbReference type="SUPFAM" id="SSF48230">
    <property type="entry name" value="Chondroitin AC/alginate lyase"/>
    <property type="match status" value="1"/>
</dbReference>
<keyword evidence="8" id="KW-1185">Reference proteome</keyword>
<evidence type="ECO:0000313" key="7">
    <source>
        <dbReference type="EMBL" id="MPR34243.1"/>
    </source>
</evidence>
<proteinExistence type="predicted"/>
<name>A0A7C9BH26_9BACT</name>
<comment type="caution">
    <text evidence="7">The sequence shown here is derived from an EMBL/GenBank/DDBJ whole genome shotgun (WGS) entry which is preliminary data.</text>
</comment>
<dbReference type="GO" id="GO:0016829">
    <property type="term" value="F:lyase activity"/>
    <property type="evidence" value="ECO:0007669"/>
    <property type="project" value="UniProtKB-KW"/>
</dbReference>
<evidence type="ECO:0000256" key="1">
    <source>
        <dbReference type="ARBA" id="ARBA00004418"/>
    </source>
</evidence>
<keyword evidence="3" id="KW-0574">Periplasm</keyword>
<dbReference type="Proteomes" id="UP000479293">
    <property type="component" value="Unassembled WGS sequence"/>
</dbReference>
<dbReference type="Pfam" id="PF16889">
    <property type="entry name" value="Hepar_II_III_N"/>
    <property type="match status" value="1"/>
</dbReference>
<dbReference type="AlphaFoldDB" id="A0A7C9BH26"/>
<comment type="subcellular location">
    <subcellularLocation>
        <location evidence="1">Periplasm</location>
    </subcellularLocation>
</comment>
<dbReference type="InterPro" id="IPR008929">
    <property type="entry name" value="Chondroitin_lyas"/>
</dbReference>